<evidence type="ECO:0000256" key="5">
    <source>
        <dbReference type="ARBA" id="ARBA00022989"/>
    </source>
</evidence>
<sequence>MSIKQSSHIVEETGSTVENAETQPINKSFVAELFSLVKIGIINSNVMTTFAGIWLALYYTDSSITSNWIPGVLVLLGSALLMAGACTINNYYDRDIDAIMERTQSRPTVTGRFSNSFVIAAGVAFTFLGLAMLFSVNATAGVIGLVGWFFYVVLYTMWSKRRYTLNTVVGSVPGAVPPLIGWAAIDPTLSHPAAWILFMIMFLWQTPHFLSLAIKKTEDYRKAGIPMLPVVYGFAMTKRQILIYMVCLLPLPFYLASLGTIFLIVATLLNVGWIFLTIYGMRWKDKMKWATGVFVYSLNYLTIMVVLMVVVTLPHVLLP</sequence>
<comment type="subcellular location">
    <subcellularLocation>
        <location evidence="9">Cell membrane</location>
        <topology evidence="9">Multi-pass membrane protein</topology>
    </subcellularLocation>
    <subcellularLocation>
        <location evidence="1">Membrane</location>
        <topology evidence="1">Multi-pass membrane protein</topology>
    </subcellularLocation>
</comment>
<evidence type="ECO:0000256" key="4">
    <source>
        <dbReference type="ARBA" id="ARBA00022692"/>
    </source>
</evidence>
<evidence type="ECO:0000256" key="6">
    <source>
        <dbReference type="ARBA" id="ARBA00023133"/>
    </source>
</evidence>
<comment type="similarity">
    <text evidence="9">Belongs to the UbiA prenyltransferase family. Protoheme IX farnesyltransferase subfamily.</text>
</comment>
<dbReference type="GO" id="GO:0048034">
    <property type="term" value="P:heme O biosynthetic process"/>
    <property type="evidence" value="ECO:0007669"/>
    <property type="project" value="UniProtKB-UniRule"/>
</dbReference>
<evidence type="ECO:0000256" key="9">
    <source>
        <dbReference type="HAMAP-Rule" id="MF_00154"/>
    </source>
</evidence>
<dbReference type="PANTHER" id="PTHR43448:SF2">
    <property type="entry name" value="PROTOHEME IX FARNESYLTRANSFERASE, MITOCHONDRIAL"/>
    <property type="match status" value="1"/>
</dbReference>
<evidence type="ECO:0000256" key="3">
    <source>
        <dbReference type="ARBA" id="ARBA00022679"/>
    </source>
</evidence>
<evidence type="ECO:0000313" key="10">
    <source>
        <dbReference type="EMBL" id="TDQ42282.1"/>
    </source>
</evidence>
<keyword evidence="6 9" id="KW-0350">Heme biosynthesis</keyword>
<dbReference type="Gene3D" id="1.10.357.140">
    <property type="entry name" value="UbiA prenyltransferase"/>
    <property type="match status" value="1"/>
</dbReference>
<name>A0A4R6U944_9BACI</name>
<protein>
    <recommendedName>
        <fullName evidence="9">Protoheme IX farnesyltransferase</fullName>
        <ecNumber evidence="9">2.5.1.141</ecNumber>
    </recommendedName>
    <alternativeName>
        <fullName evidence="9">Heme B farnesyltransferase</fullName>
    </alternativeName>
    <alternativeName>
        <fullName evidence="9">Heme O synthase</fullName>
    </alternativeName>
</protein>
<keyword evidence="3 9" id="KW-0808">Transferase</keyword>
<organism evidence="10 11">
    <name type="scientific">Aureibacillus halotolerans</name>
    <dbReference type="NCBI Taxonomy" id="1508390"/>
    <lineage>
        <taxon>Bacteria</taxon>
        <taxon>Bacillati</taxon>
        <taxon>Bacillota</taxon>
        <taxon>Bacilli</taxon>
        <taxon>Bacillales</taxon>
        <taxon>Bacillaceae</taxon>
        <taxon>Aureibacillus</taxon>
    </lineage>
</organism>
<comment type="subunit">
    <text evidence="9">Interacts with CtaA.</text>
</comment>
<proteinExistence type="inferred from homology"/>
<feature type="transmembrane region" description="Helical" evidence="9">
    <location>
        <begin position="293"/>
        <end position="317"/>
    </location>
</feature>
<comment type="miscellaneous">
    <text evidence="9">Carbon 2 of the heme B porphyrin ring is defined according to the Fischer nomenclature.</text>
</comment>
<dbReference type="InterPro" id="IPR000537">
    <property type="entry name" value="UbiA_prenyltransferase"/>
</dbReference>
<dbReference type="GO" id="GO:0005886">
    <property type="term" value="C:plasma membrane"/>
    <property type="evidence" value="ECO:0007669"/>
    <property type="project" value="UniProtKB-SubCell"/>
</dbReference>
<dbReference type="GO" id="GO:0008495">
    <property type="term" value="F:protoheme IX farnesyltransferase activity"/>
    <property type="evidence" value="ECO:0007669"/>
    <property type="project" value="UniProtKB-UniRule"/>
</dbReference>
<dbReference type="InterPro" id="IPR006369">
    <property type="entry name" value="Protohaem_IX_farnesylTrfase"/>
</dbReference>
<dbReference type="OrthoDB" id="9814417at2"/>
<keyword evidence="11" id="KW-1185">Reference proteome</keyword>
<dbReference type="RefSeq" id="WP_133579161.1">
    <property type="nucleotide sequence ID" value="NZ_SNYJ01000002.1"/>
</dbReference>
<dbReference type="AlphaFoldDB" id="A0A4R6U944"/>
<feature type="transmembrane region" description="Helical" evidence="9">
    <location>
        <begin position="140"/>
        <end position="158"/>
    </location>
</feature>
<evidence type="ECO:0000256" key="1">
    <source>
        <dbReference type="ARBA" id="ARBA00004141"/>
    </source>
</evidence>
<evidence type="ECO:0000313" key="11">
    <source>
        <dbReference type="Proteomes" id="UP000295632"/>
    </source>
</evidence>
<dbReference type="UniPathway" id="UPA00834">
    <property type="reaction ID" value="UER00712"/>
</dbReference>
<feature type="transmembrane region" description="Helical" evidence="9">
    <location>
        <begin position="33"/>
        <end position="56"/>
    </location>
</feature>
<feature type="transmembrane region" description="Helical" evidence="9">
    <location>
        <begin position="261"/>
        <end position="281"/>
    </location>
</feature>
<evidence type="ECO:0000256" key="2">
    <source>
        <dbReference type="ARBA" id="ARBA00022475"/>
    </source>
</evidence>
<comment type="caution">
    <text evidence="10">The sequence shown here is derived from an EMBL/GenBank/DDBJ whole genome shotgun (WGS) entry which is preliminary data.</text>
</comment>
<dbReference type="Proteomes" id="UP000295632">
    <property type="component" value="Unassembled WGS sequence"/>
</dbReference>
<feature type="transmembrane region" description="Helical" evidence="9">
    <location>
        <begin position="191"/>
        <end position="210"/>
    </location>
</feature>
<evidence type="ECO:0000256" key="8">
    <source>
        <dbReference type="ARBA" id="ARBA00047690"/>
    </source>
</evidence>
<dbReference type="HAMAP" id="MF_00154">
    <property type="entry name" value="CyoE_CtaB"/>
    <property type="match status" value="1"/>
</dbReference>
<keyword evidence="5 9" id="KW-1133">Transmembrane helix</keyword>
<feature type="transmembrane region" description="Helical" evidence="9">
    <location>
        <begin position="113"/>
        <end position="134"/>
    </location>
</feature>
<feature type="transmembrane region" description="Helical" evidence="9">
    <location>
        <begin position="165"/>
        <end position="185"/>
    </location>
</feature>
<dbReference type="NCBIfam" id="TIGR01473">
    <property type="entry name" value="cyoE_ctaB"/>
    <property type="match status" value="1"/>
</dbReference>
<dbReference type="EMBL" id="SNYJ01000002">
    <property type="protein sequence ID" value="TDQ42282.1"/>
    <property type="molecule type" value="Genomic_DNA"/>
</dbReference>
<dbReference type="EC" id="2.5.1.141" evidence="9"/>
<evidence type="ECO:0000256" key="7">
    <source>
        <dbReference type="ARBA" id="ARBA00023136"/>
    </source>
</evidence>
<dbReference type="PROSITE" id="PS00943">
    <property type="entry name" value="UBIA"/>
    <property type="match status" value="1"/>
</dbReference>
<comment type="catalytic activity">
    <reaction evidence="8 9">
        <text>heme b + (2E,6E)-farnesyl diphosphate + H2O = Fe(II)-heme o + diphosphate</text>
        <dbReference type="Rhea" id="RHEA:28070"/>
        <dbReference type="ChEBI" id="CHEBI:15377"/>
        <dbReference type="ChEBI" id="CHEBI:33019"/>
        <dbReference type="ChEBI" id="CHEBI:60344"/>
        <dbReference type="ChEBI" id="CHEBI:60530"/>
        <dbReference type="ChEBI" id="CHEBI:175763"/>
        <dbReference type="EC" id="2.5.1.141"/>
    </reaction>
</comment>
<dbReference type="InterPro" id="IPR030470">
    <property type="entry name" value="UbiA_prenylTrfase_CS"/>
</dbReference>
<keyword evidence="7 9" id="KW-0472">Membrane</keyword>
<feature type="transmembrane region" description="Helical" evidence="9">
    <location>
        <begin position="68"/>
        <end position="92"/>
    </location>
</feature>
<comment type="function">
    <text evidence="9">Converts heme B (protoheme IX) to heme O by substitution of the vinyl group on carbon 2 of heme B porphyrin ring with a hydroxyethyl farnesyl side group.</text>
</comment>
<reference evidence="10 11" key="1">
    <citation type="submission" date="2019-03" db="EMBL/GenBank/DDBJ databases">
        <title>Genomic Encyclopedia of Type Strains, Phase IV (KMG-IV): sequencing the most valuable type-strain genomes for metagenomic binning, comparative biology and taxonomic classification.</title>
        <authorList>
            <person name="Goeker M."/>
        </authorList>
    </citation>
    <scope>NUCLEOTIDE SEQUENCE [LARGE SCALE GENOMIC DNA]</scope>
    <source>
        <strain evidence="10 11">DSM 28697</strain>
    </source>
</reference>
<dbReference type="PANTHER" id="PTHR43448">
    <property type="entry name" value="PROTOHEME IX FARNESYLTRANSFERASE, MITOCHONDRIAL"/>
    <property type="match status" value="1"/>
</dbReference>
<dbReference type="CDD" id="cd13957">
    <property type="entry name" value="PT_UbiA_Cox10"/>
    <property type="match status" value="1"/>
</dbReference>
<gene>
    <name evidence="9" type="primary">ctaB</name>
    <name evidence="10" type="ORF">EV213_102313</name>
</gene>
<accession>A0A4R6U944</accession>
<feature type="transmembrane region" description="Helical" evidence="9">
    <location>
        <begin position="230"/>
        <end position="255"/>
    </location>
</feature>
<keyword evidence="2 9" id="KW-1003">Cell membrane</keyword>
<dbReference type="Pfam" id="PF01040">
    <property type="entry name" value="UbiA"/>
    <property type="match status" value="1"/>
</dbReference>
<comment type="pathway">
    <text evidence="9">Porphyrin-containing compound metabolism; heme O biosynthesis; heme O from protoheme: step 1/1.</text>
</comment>
<dbReference type="InterPro" id="IPR044878">
    <property type="entry name" value="UbiA_sf"/>
</dbReference>
<keyword evidence="4 9" id="KW-0812">Transmembrane</keyword>